<evidence type="ECO:0000259" key="2">
    <source>
        <dbReference type="Pfam" id="PF20434"/>
    </source>
</evidence>
<accession>A0ABU3Z9E5</accession>
<dbReference type="Pfam" id="PF20434">
    <property type="entry name" value="BD-FAE"/>
    <property type="match status" value="2"/>
</dbReference>
<proteinExistence type="predicted"/>
<organism evidence="3 4">
    <name type="scientific">Veillonella absiana</name>
    <dbReference type="NCBI Taxonomy" id="3079305"/>
    <lineage>
        <taxon>Bacteria</taxon>
        <taxon>Bacillati</taxon>
        <taxon>Bacillota</taxon>
        <taxon>Negativicutes</taxon>
        <taxon>Veillonellales</taxon>
        <taxon>Veillonellaceae</taxon>
        <taxon>Veillonella</taxon>
    </lineage>
</organism>
<evidence type="ECO:0000256" key="1">
    <source>
        <dbReference type="ARBA" id="ARBA00022801"/>
    </source>
</evidence>
<keyword evidence="1" id="KW-0378">Hydrolase</keyword>
<comment type="caution">
    <text evidence="3">The sequence shown here is derived from an EMBL/GenBank/DDBJ whole genome shotgun (WGS) entry which is preliminary data.</text>
</comment>
<dbReference type="SUPFAM" id="SSF53474">
    <property type="entry name" value="alpha/beta-Hydrolases"/>
    <property type="match status" value="1"/>
</dbReference>
<evidence type="ECO:0000313" key="3">
    <source>
        <dbReference type="EMBL" id="MDV5088537.1"/>
    </source>
</evidence>
<keyword evidence="4" id="KW-1185">Reference proteome</keyword>
<evidence type="ECO:0000313" key="4">
    <source>
        <dbReference type="Proteomes" id="UP001272515"/>
    </source>
</evidence>
<name>A0ABU3Z9E5_9FIRM</name>
<protein>
    <submittedName>
        <fullName evidence="3">Prolyl oligopeptidase family serine peptidase</fullName>
    </submittedName>
</protein>
<feature type="domain" description="BD-FAE-like" evidence="2">
    <location>
        <begin position="1"/>
        <end position="55"/>
    </location>
</feature>
<dbReference type="RefSeq" id="WP_317330030.1">
    <property type="nucleotide sequence ID" value="NZ_JAWJZA010000006.1"/>
</dbReference>
<dbReference type="InterPro" id="IPR029058">
    <property type="entry name" value="AB_hydrolase_fold"/>
</dbReference>
<dbReference type="Gene3D" id="3.40.50.1820">
    <property type="entry name" value="alpha/beta hydrolase"/>
    <property type="match status" value="2"/>
</dbReference>
<dbReference type="Proteomes" id="UP001272515">
    <property type="component" value="Unassembled WGS sequence"/>
</dbReference>
<feature type="domain" description="BD-FAE-like" evidence="2">
    <location>
        <begin position="59"/>
        <end position="170"/>
    </location>
</feature>
<dbReference type="PANTHER" id="PTHR48081">
    <property type="entry name" value="AB HYDROLASE SUPERFAMILY PROTEIN C4A8.06C"/>
    <property type="match status" value="1"/>
</dbReference>
<reference evidence="3 4" key="1">
    <citation type="submission" date="2023-10" db="EMBL/GenBank/DDBJ databases">
        <title>Veillonella sp. nov., isolated from a pig farm feces dump.</title>
        <authorList>
            <person name="Chang Y.-H."/>
        </authorList>
    </citation>
    <scope>NUCLEOTIDE SEQUENCE [LARGE SCALE GENOMIC DNA]</scope>
    <source>
        <strain evidence="3 4">YH-vei2233</strain>
    </source>
</reference>
<dbReference type="InterPro" id="IPR050300">
    <property type="entry name" value="GDXG_lipolytic_enzyme"/>
</dbReference>
<sequence>MDVLKPQSKEKMPAIVYVTGGGFINANKDSYMQQRMDLAEQGYVVASIEYRVGATNGVAKFDVGENLNESSDVQAAVDLYGLSDLTQVGADYSAEVQAKHMSPGASEALWVNGSGVFGGKDGGIMADLEAVKAANPMTYISSKTPPFLFFHGSKDTSVSPSQTELVHQALLAKGMPSTRYVVPNAPHGGYYWVQPAVMDKIIEFFNSTLK</sequence>
<dbReference type="InterPro" id="IPR049492">
    <property type="entry name" value="BD-FAE-like_dom"/>
</dbReference>
<dbReference type="EMBL" id="JAWJZB010000007">
    <property type="protein sequence ID" value="MDV5088537.1"/>
    <property type="molecule type" value="Genomic_DNA"/>
</dbReference>
<gene>
    <name evidence="3" type="ORF">RVY80_06750</name>
</gene>